<name>A0A6G0XHB6_9STRA</name>
<comment type="similarity">
    <text evidence="4">Belongs to the CEP19 family.</text>
</comment>
<keyword evidence="7" id="KW-0970">Cilium biogenesis/degradation</keyword>
<evidence type="ECO:0000313" key="11">
    <source>
        <dbReference type="EMBL" id="KAF0739470.1"/>
    </source>
</evidence>
<evidence type="ECO:0000256" key="7">
    <source>
        <dbReference type="ARBA" id="ARBA00022794"/>
    </source>
</evidence>
<evidence type="ECO:0000256" key="4">
    <source>
        <dbReference type="ARBA" id="ARBA00009371"/>
    </source>
</evidence>
<dbReference type="GO" id="GO:0097712">
    <property type="term" value="P:vesicle targeting, trans-Golgi to periciliary membrane compartment"/>
    <property type="evidence" value="ECO:0007669"/>
    <property type="project" value="TreeGrafter"/>
</dbReference>
<dbReference type="PANTHER" id="PTHR31539:SF1">
    <property type="entry name" value="CENTROSOMAL PROTEIN OF 19 KDA"/>
    <property type="match status" value="1"/>
</dbReference>
<comment type="subcellular location">
    <subcellularLocation>
        <location evidence="2">Cytoplasm</location>
        <location evidence="2">Cytoskeleton</location>
        <location evidence="2">Cilium basal body</location>
    </subcellularLocation>
    <subcellularLocation>
        <location evidence="1">Cytoplasm</location>
        <location evidence="1">Cytoskeleton</location>
        <location evidence="1">Microtubule organizing center</location>
        <location evidence="1">Centrosome</location>
        <location evidence="1">Centriole</location>
    </subcellularLocation>
    <subcellularLocation>
        <location evidence="3">Cytoplasm</location>
        <location evidence="3">Cytoskeleton</location>
        <location evidence="3">Spindle</location>
    </subcellularLocation>
</comment>
<dbReference type="InterPro" id="IPR029412">
    <property type="entry name" value="CEP19"/>
</dbReference>
<dbReference type="EMBL" id="VJMJ01000064">
    <property type="protein sequence ID" value="KAF0739470.1"/>
    <property type="molecule type" value="Genomic_DNA"/>
</dbReference>
<evidence type="ECO:0000256" key="8">
    <source>
        <dbReference type="ARBA" id="ARBA00023069"/>
    </source>
</evidence>
<dbReference type="Proteomes" id="UP000481153">
    <property type="component" value="Unassembled WGS sequence"/>
</dbReference>
<comment type="caution">
    <text evidence="11">The sequence shown here is derived from an EMBL/GenBank/DDBJ whole genome shotgun (WGS) entry which is preliminary data.</text>
</comment>
<evidence type="ECO:0000256" key="10">
    <source>
        <dbReference type="ARBA" id="ARBA00023273"/>
    </source>
</evidence>
<dbReference type="GO" id="GO:0000922">
    <property type="term" value="C:spindle pole"/>
    <property type="evidence" value="ECO:0007669"/>
    <property type="project" value="TreeGrafter"/>
</dbReference>
<dbReference type="GO" id="GO:0034454">
    <property type="term" value="P:microtubule anchoring at centrosome"/>
    <property type="evidence" value="ECO:0007669"/>
    <property type="project" value="TreeGrafter"/>
</dbReference>
<dbReference type="GO" id="GO:0005814">
    <property type="term" value="C:centriole"/>
    <property type="evidence" value="ECO:0007669"/>
    <property type="project" value="UniProtKB-SubCell"/>
</dbReference>
<dbReference type="Pfam" id="PF14933">
    <property type="entry name" value="CEP19"/>
    <property type="match status" value="1"/>
</dbReference>
<reference evidence="11 12" key="1">
    <citation type="submission" date="2019-07" db="EMBL/GenBank/DDBJ databases">
        <title>Genomics analysis of Aphanomyces spp. identifies a new class of oomycete effector associated with host adaptation.</title>
        <authorList>
            <person name="Gaulin E."/>
        </authorList>
    </citation>
    <scope>NUCLEOTIDE SEQUENCE [LARGE SCALE GENOMIC DNA]</scope>
    <source>
        <strain evidence="11 12">ATCC 201684</strain>
    </source>
</reference>
<proteinExistence type="inferred from homology"/>
<gene>
    <name evidence="11" type="ORF">Ae201684_005035</name>
</gene>
<dbReference type="GO" id="GO:0036064">
    <property type="term" value="C:ciliary basal body"/>
    <property type="evidence" value="ECO:0007669"/>
    <property type="project" value="TreeGrafter"/>
</dbReference>
<organism evidence="11 12">
    <name type="scientific">Aphanomyces euteiches</name>
    <dbReference type="NCBI Taxonomy" id="100861"/>
    <lineage>
        <taxon>Eukaryota</taxon>
        <taxon>Sar</taxon>
        <taxon>Stramenopiles</taxon>
        <taxon>Oomycota</taxon>
        <taxon>Saprolegniomycetes</taxon>
        <taxon>Saprolegniales</taxon>
        <taxon>Verrucalvaceae</taxon>
        <taxon>Aphanomyces</taxon>
    </lineage>
</organism>
<keyword evidence="8" id="KW-0969">Cilium</keyword>
<evidence type="ECO:0000256" key="2">
    <source>
        <dbReference type="ARBA" id="ARBA00004120"/>
    </source>
</evidence>
<keyword evidence="9" id="KW-0206">Cytoskeleton</keyword>
<evidence type="ECO:0000313" key="12">
    <source>
        <dbReference type="Proteomes" id="UP000481153"/>
    </source>
</evidence>
<keyword evidence="6" id="KW-0963">Cytoplasm</keyword>
<evidence type="ECO:0000256" key="9">
    <source>
        <dbReference type="ARBA" id="ARBA00023212"/>
    </source>
</evidence>
<evidence type="ECO:0000256" key="3">
    <source>
        <dbReference type="ARBA" id="ARBA00004186"/>
    </source>
</evidence>
<dbReference type="VEuPathDB" id="FungiDB:AeMF1_014378"/>
<sequence>MYLHEISMGAYISKHSDVGAIVRALQLDHAAYLDDVSSAQLTRVVQKLLAKAKPLANLPTADYNSVSESQLRLVKDKMDTVFSAHVVKPGDPGYEYDKQIEFKPTEANDWDDDDDG</sequence>
<evidence type="ECO:0000256" key="1">
    <source>
        <dbReference type="ARBA" id="ARBA00004114"/>
    </source>
</evidence>
<keyword evidence="12" id="KW-1185">Reference proteome</keyword>
<dbReference type="PANTHER" id="PTHR31539">
    <property type="entry name" value="CENTROSOMAL PROTEIN OF 19K CEP19"/>
    <property type="match status" value="1"/>
</dbReference>
<evidence type="ECO:0000256" key="6">
    <source>
        <dbReference type="ARBA" id="ARBA00022490"/>
    </source>
</evidence>
<evidence type="ECO:0000256" key="5">
    <source>
        <dbReference type="ARBA" id="ARBA00022015"/>
    </source>
</evidence>
<dbReference type="AlphaFoldDB" id="A0A6G0XHB6"/>
<protein>
    <recommendedName>
        <fullName evidence="5">Centrosomal protein of 19 kDa</fullName>
    </recommendedName>
</protein>
<keyword evidence="10" id="KW-0966">Cell projection</keyword>
<accession>A0A6G0XHB6</accession>